<reference evidence="1 2" key="1">
    <citation type="submission" date="2015-11" db="EMBL/GenBank/DDBJ databases">
        <title>Genomic Taxonomy of the Vibrionaceae.</title>
        <authorList>
            <person name="Gomez-Gil B."/>
            <person name="Enciso-Ibarra J."/>
        </authorList>
    </citation>
    <scope>NUCLEOTIDE SEQUENCE [LARGE SCALE GENOMIC DNA]</scope>
    <source>
        <strain evidence="1 2">CAIM 912</strain>
    </source>
</reference>
<gene>
    <name evidence="1" type="ORF">ATN88_20930</name>
</gene>
<dbReference type="RefSeq" id="WP_067413306.1">
    <property type="nucleotide sequence ID" value="NZ_LNTY01000022.1"/>
</dbReference>
<dbReference type="OrthoDB" id="6389032at2"/>
<evidence type="ECO:0000313" key="1">
    <source>
        <dbReference type="EMBL" id="KXF82512.1"/>
    </source>
</evidence>
<sequence>MDNRLFSLSHFDAEEGRLVLAADGLDFDNTETYLEAFCQLIGASVSDKQTDADLHSWLVNFEGMRFMLKGEHYSASVWLEKLDADGDDELAFLHGWLSKLLS</sequence>
<protein>
    <recommendedName>
        <fullName evidence="3">Aminopeptidase</fullName>
    </recommendedName>
</protein>
<dbReference type="Pfam" id="PF12305">
    <property type="entry name" value="DUF3630"/>
    <property type="match status" value="1"/>
</dbReference>
<dbReference type="EMBL" id="LNTY01000022">
    <property type="protein sequence ID" value="KXF82512.1"/>
    <property type="molecule type" value="Genomic_DNA"/>
</dbReference>
<organism evidence="1 2">
    <name type="scientific">Enterovibrio coralii</name>
    <dbReference type="NCBI Taxonomy" id="294935"/>
    <lineage>
        <taxon>Bacteria</taxon>
        <taxon>Pseudomonadati</taxon>
        <taxon>Pseudomonadota</taxon>
        <taxon>Gammaproteobacteria</taxon>
        <taxon>Vibrionales</taxon>
        <taxon>Vibrionaceae</taxon>
        <taxon>Enterovibrio</taxon>
    </lineage>
</organism>
<proteinExistence type="predicted"/>
<dbReference type="InterPro" id="IPR022080">
    <property type="entry name" value="DUF3630"/>
</dbReference>
<evidence type="ECO:0008006" key="3">
    <source>
        <dbReference type="Google" id="ProtNLM"/>
    </source>
</evidence>
<dbReference type="AlphaFoldDB" id="A0A135IAP1"/>
<dbReference type="STRING" id="294935.ATN88_20930"/>
<comment type="caution">
    <text evidence="1">The sequence shown here is derived from an EMBL/GenBank/DDBJ whole genome shotgun (WGS) entry which is preliminary data.</text>
</comment>
<keyword evidence="2" id="KW-1185">Reference proteome</keyword>
<dbReference type="Proteomes" id="UP000070529">
    <property type="component" value="Unassembled WGS sequence"/>
</dbReference>
<evidence type="ECO:0000313" key="2">
    <source>
        <dbReference type="Proteomes" id="UP000070529"/>
    </source>
</evidence>
<accession>A0A135IAP1</accession>
<name>A0A135IAP1_9GAMM</name>